<feature type="transmembrane region" description="Helical" evidence="1">
    <location>
        <begin position="221"/>
        <end position="245"/>
    </location>
</feature>
<feature type="transmembrane region" description="Helical" evidence="1">
    <location>
        <begin position="148"/>
        <end position="170"/>
    </location>
</feature>
<dbReference type="EMBL" id="JGYD01000026">
    <property type="protein sequence ID" value="KSV16424.1"/>
    <property type="molecule type" value="Genomic_DNA"/>
</dbReference>
<keyword evidence="1" id="KW-0472">Membrane</keyword>
<feature type="transmembrane region" description="Helical" evidence="1">
    <location>
        <begin position="24"/>
        <end position="41"/>
    </location>
</feature>
<dbReference type="RefSeq" id="WP_058292823.1">
    <property type="nucleotide sequence ID" value="NZ_JGYD01000026.1"/>
</dbReference>
<protein>
    <submittedName>
        <fullName evidence="3">CAAX protease</fullName>
    </submittedName>
</protein>
<dbReference type="Pfam" id="PF02517">
    <property type="entry name" value="Rce1-like"/>
    <property type="match status" value="1"/>
</dbReference>
<dbReference type="GO" id="GO:0080120">
    <property type="term" value="P:CAAX-box protein maturation"/>
    <property type="evidence" value="ECO:0007669"/>
    <property type="project" value="UniProtKB-ARBA"/>
</dbReference>
<keyword evidence="1" id="KW-1133">Transmembrane helix</keyword>
<comment type="caution">
    <text evidence="3">The sequence shown here is derived from an EMBL/GenBank/DDBJ whole genome shotgun (WGS) entry which is preliminary data.</text>
</comment>
<organism evidence="3 4">
    <name type="scientific">Dehalococcoides mccartyi</name>
    <dbReference type="NCBI Taxonomy" id="61435"/>
    <lineage>
        <taxon>Bacteria</taxon>
        <taxon>Bacillati</taxon>
        <taxon>Chloroflexota</taxon>
        <taxon>Dehalococcoidia</taxon>
        <taxon>Dehalococcoidales</taxon>
        <taxon>Dehalococcoidaceae</taxon>
        <taxon>Dehalococcoides</taxon>
    </lineage>
</organism>
<evidence type="ECO:0000313" key="4">
    <source>
        <dbReference type="Proteomes" id="UP000053577"/>
    </source>
</evidence>
<feature type="transmembrane region" description="Helical" evidence="1">
    <location>
        <begin position="182"/>
        <end position="215"/>
    </location>
</feature>
<feature type="transmembrane region" description="Helical" evidence="1">
    <location>
        <begin position="77"/>
        <end position="98"/>
    </location>
</feature>
<proteinExistence type="predicted"/>
<feature type="transmembrane region" description="Helical" evidence="1">
    <location>
        <begin position="110"/>
        <end position="128"/>
    </location>
</feature>
<reference evidence="3 4" key="1">
    <citation type="journal article" date="2015" name="Sci. Rep.">
        <title>A comparative genomics and reductive dehalogenase gene transcription study of two chloroethene-respiring bacteria, Dehalococcoides mccartyi strains MB and 11a.</title>
        <authorList>
            <person name="Low A."/>
            <person name="Shen Z."/>
            <person name="Cheng D."/>
            <person name="Rogers M.J."/>
            <person name="Lee P.K."/>
            <person name="He J."/>
        </authorList>
    </citation>
    <scope>NUCLEOTIDE SEQUENCE [LARGE SCALE GENOMIC DNA]</scope>
    <source>
        <strain evidence="3 4">MB</strain>
    </source>
</reference>
<dbReference type="OrthoDB" id="324900at2"/>
<evidence type="ECO:0000256" key="1">
    <source>
        <dbReference type="SAM" id="Phobius"/>
    </source>
</evidence>
<evidence type="ECO:0000259" key="2">
    <source>
        <dbReference type="Pfam" id="PF02517"/>
    </source>
</evidence>
<gene>
    <name evidence="3" type="ORF">DA01_04120</name>
</gene>
<dbReference type="GO" id="GO:0004175">
    <property type="term" value="F:endopeptidase activity"/>
    <property type="evidence" value="ECO:0007669"/>
    <property type="project" value="UniProtKB-ARBA"/>
</dbReference>
<name>A0A0V8LY01_9CHLR</name>
<dbReference type="PATRIC" id="fig|61435.5.peg.822"/>
<keyword evidence="3" id="KW-0645">Protease</keyword>
<dbReference type="AlphaFoldDB" id="A0A0V8LY01"/>
<keyword evidence="1" id="KW-0812">Transmembrane</keyword>
<feature type="domain" description="CAAX prenyl protease 2/Lysostaphin resistance protein A-like" evidence="2">
    <location>
        <begin position="146"/>
        <end position="236"/>
    </location>
</feature>
<evidence type="ECO:0000313" key="3">
    <source>
        <dbReference type="EMBL" id="KSV16424.1"/>
    </source>
</evidence>
<sequence>MLSALIYLLLITAAELVTVVLHPLLGLGLYICLLFSIIVQVARTNRFHPDRLILGLSLVALIRIISLAMPLGNIPQIWWYPVIYLPLLIGAVIVARILEYTFKDIGLSWGKIPVQILIGLTGIGLGFAEYAILKPDAIIDTLNWNSLILPATILLLTTGFVEELIFRGILQKAALESFGSKGIIYISLIFAVLHTGFLSIADIVFVFGVAVFFGYLVKKTGSILGVTLAHGITNTILFAIAPLLLG</sequence>
<dbReference type="Proteomes" id="UP000053577">
    <property type="component" value="Unassembled WGS sequence"/>
</dbReference>
<keyword evidence="3" id="KW-0378">Hydrolase</keyword>
<feature type="transmembrane region" description="Helical" evidence="1">
    <location>
        <begin position="53"/>
        <end position="71"/>
    </location>
</feature>
<accession>A0A0V8LY01</accession>
<dbReference type="InterPro" id="IPR003675">
    <property type="entry name" value="Rce1/LyrA-like_dom"/>
</dbReference>
<dbReference type="GO" id="GO:0006508">
    <property type="term" value="P:proteolysis"/>
    <property type="evidence" value="ECO:0007669"/>
    <property type="project" value="UniProtKB-KW"/>
</dbReference>